<evidence type="ECO:0000313" key="1">
    <source>
        <dbReference type="EMBL" id="MCQ8105788.1"/>
    </source>
</evidence>
<reference evidence="1 2" key="1">
    <citation type="submission" date="2022-07" db="EMBL/GenBank/DDBJ databases">
        <title>Methylomonas rivi sp. nov., Methylomonas rosea sp. nov., Methylomonas aureus sp. nov. and Methylomonas subterranea sp. nov., four novel methanotrophs isolated from a freshwater creek and the deep terrestrial subsurface.</title>
        <authorList>
            <person name="Abin C."/>
            <person name="Sankaranarayanan K."/>
            <person name="Garner C."/>
            <person name="Sindelar R."/>
            <person name="Kotary K."/>
            <person name="Garner R."/>
            <person name="Barclay S."/>
            <person name="Lawson P."/>
            <person name="Krumholz L."/>
        </authorList>
    </citation>
    <scope>NUCLEOTIDE SEQUENCE [LARGE SCALE GENOMIC DNA]</scope>
    <source>
        <strain evidence="1 2">SURF-2</strain>
    </source>
</reference>
<accession>A0ABT1TK09</accession>
<comment type="caution">
    <text evidence="1">The sequence shown here is derived from an EMBL/GenBank/DDBJ whole genome shotgun (WGS) entry which is preliminary data.</text>
</comment>
<gene>
    <name evidence="1" type="ORF">NP590_16890</name>
</gene>
<dbReference type="Proteomes" id="UP001524499">
    <property type="component" value="Unassembled WGS sequence"/>
</dbReference>
<dbReference type="RefSeq" id="WP_256603856.1">
    <property type="nucleotide sequence ID" value="NZ_JANIBJ010000038.1"/>
</dbReference>
<protein>
    <submittedName>
        <fullName evidence="1">Uncharacterized protein</fullName>
    </submittedName>
</protein>
<organism evidence="1 2">
    <name type="scientific">Methylomonas subterranea</name>
    <dbReference type="NCBI Taxonomy" id="2952225"/>
    <lineage>
        <taxon>Bacteria</taxon>
        <taxon>Pseudomonadati</taxon>
        <taxon>Pseudomonadota</taxon>
        <taxon>Gammaproteobacteria</taxon>
        <taxon>Methylococcales</taxon>
        <taxon>Methylococcaceae</taxon>
        <taxon>Methylomonas</taxon>
    </lineage>
</organism>
<name>A0ABT1TK09_9GAMM</name>
<dbReference type="EMBL" id="JANIBJ010000038">
    <property type="protein sequence ID" value="MCQ8105788.1"/>
    <property type="molecule type" value="Genomic_DNA"/>
</dbReference>
<evidence type="ECO:0000313" key="2">
    <source>
        <dbReference type="Proteomes" id="UP001524499"/>
    </source>
</evidence>
<proteinExistence type="predicted"/>
<sequence length="69" mass="7605">MAYSNPGRVWVTKDKKSIKYENSRANGRLSIDRVPDSDLELLPAFLSLINGSSLFALLAGDYGADEPFL</sequence>
<keyword evidence="2" id="KW-1185">Reference proteome</keyword>